<name>A0A4E0QTF9_9GAMM</name>
<sequence>MLESTLSGKYLYKVINTAKDKGYNIIIIYLYLEHYQINIARVRNRVLNGGHDVPREDIIRRYHRSKKLFWEFYKDLADSWFLFYNSDDDFEEIANFKEDKKTILNEILFERFKESINGR</sequence>
<evidence type="ECO:0000313" key="2">
    <source>
        <dbReference type="Proteomes" id="UP000030428"/>
    </source>
</evidence>
<keyword evidence="2" id="KW-1185">Reference proteome</keyword>
<accession>A0A4E0QTF9</accession>
<organism evidence="1 2">
    <name type="scientific">Candidatus Thiomargarita nelsonii</name>
    <dbReference type="NCBI Taxonomy" id="1003181"/>
    <lineage>
        <taxon>Bacteria</taxon>
        <taxon>Pseudomonadati</taxon>
        <taxon>Pseudomonadota</taxon>
        <taxon>Gammaproteobacteria</taxon>
        <taxon>Thiotrichales</taxon>
        <taxon>Thiotrichaceae</taxon>
        <taxon>Thiomargarita</taxon>
    </lineage>
</organism>
<dbReference type="EMBL" id="JSZA02000003">
    <property type="protein sequence ID" value="TGO03728.1"/>
    <property type="molecule type" value="Genomic_DNA"/>
</dbReference>
<gene>
    <name evidence="1" type="ORF">PN36_01350</name>
</gene>
<protein>
    <recommendedName>
        <fullName evidence="3">Zeta toxin domain-containing protein</fullName>
    </recommendedName>
</protein>
<dbReference type="InterPro" id="IPR027417">
    <property type="entry name" value="P-loop_NTPase"/>
</dbReference>
<dbReference type="Gene3D" id="3.40.50.300">
    <property type="entry name" value="P-loop containing nucleotide triphosphate hydrolases"/>
    <property type="match status" value="1"/>
</dbReference>
<dbReference type="Proteomes" id="UP000030428">
    <property type="component" value="Unassembled WGS sequence"/>
</dbReference>
<evidence type="ECO:0000313" key="1">
    <source>
        <dbReference type="EMBL" id="TGO03728.1"/>
    </source>
</evidence>
<comment type="caution">
    <text evidence="1">The sequence shown here is derived from an EMBL/GenBank/DDBJ whole genome shotgun (WGS) entry which is preliminary data.</text>
</comment>
<proteinExistence type="predicted"/>
<evidence type="ECO:0008006" key="3">
    <source>
        <dbReference type="Google" id="ProtNLM"/>
    </source>
</evidence>
<reference evidence="1 2" key="1">
    <citation type="journal article" date="2016" name="Front. Microbiol.">
        <title>Single-Cell (Meta-)Genomics of a Dimorphic Candidatus Thiomargarita nelsonii Reveals Genomic Plasticity.</title>
        <authorList>
            <person name="Flood B.E."/>
            <person name="Fliss P."/>
            <person name="Jones D.S."/>
            <person name="Dick G.J."/>
            <person name="Jain S."/>
            <person name="Kaster A.K."/>
            <person name="Winkel M."/>
            <person name="Mussmann M."/>
            <person name="Bailey J."/>
        </authorList>
    </citation>
    <scope>NUCLEOTIDE SEQUENCE [LARGE SCALE GENOMIC DNA]</scope>
    <source>
        <strain evidence="1">Hydrate Ridge</strain>
    </source>
</reference>
<dbReference type="PANTHER" id="PTHR39206:SF1">
    <property type="entry name" value="SLL8004 PROTEIN"/>
    <property type="match status" value="1"/>
</dbReference>
<dbReference type="PANTHER" id="PTHR39206">
    <property type="entry name" value="SLL8004 PROTEIN"/>
    <property type="match status" value="1"/>
</dbReference>
<dbReference type="AlphaFoldDB" id="A0A4E0QTF9"/>